<dbReference type="Pfam" id="PF00773">
    <property type="entry name" value="RNB"/>
    <property type="match status" value="1"/>
</dbReference>
<name>A0A6C0AY62_9ZZZZ</name>
<dbReference type="InterPro" id="IPR012340">
    <property type="entry name" value="NA-bd_OB-fold"/>
</dbReference>
<evidence type="ECO:0000259" key="1">
    <source>
        <dbReference type="SMART" id="SM00955"/>
    </source>
</evidence>
<dbReference type="SMART" id="SM00955">
    <property type="entry name" value="RNB"/>
    <property type="match status" value="1"/>
</dbReference>
<dbReference type="GO" id="GO:0006402">
    <property type="term" value="P:mRNA catabolic process"/>
    <property type="evidence" value="ECO:0007669"/>
    <property type="project" value="TreeGrafter"/>
</dbReference>
<dbReference type="SUPFAM" id="SSF50249">
    <property type="entry name" value="Nucleic acid-binding proteins"/>
    <property type="match status" value="1"/>
</dbReference>
<sequence length="466" mass="54330">MNNDLYEINYTNIIEPIYGNKRNDDNKLIKDCLCEHDYSILFNERYNFSNYEVYSIDPDGCKDADDAFSIYEEGDKLYLAIHIADPTHFIKLNSLLWNDIVSRTTTKYLSNRSPIHMMPTKVLELSSLMTLEKDEYKNTISIITEINKDTYKPINHAKLVFGIVKIKKENAYTYTNASLNVESIPVVNTGLKISNALFSIRKEKTKGTTLSELSTAYVKYDTEHAYLYQDTNNEKKMKQMIAEFAIFANSFVGEYLKIYLNTGIFRTCAANEWLNTVNDSITSESMLQEIITNGIRADYISSIAPHDLVGMPEYCHFTSPIRRLSDCVCHYLLKYIYFKNKNYNIPFNEESLNSLSIKCLNTNKKDKKNQYLDIKFRLLQVMNNMIYKNKIINIEYYITSYSGLFLNVIICKIDNFNIHMSYTLRVRNYTKEVNPKEKHNLIITNVNCFTKYDQNTIPELDSHILN</sequence>
<proteinExistence type="predicted"/>
<evidence type="ECO:0000313" key="2">
    <source>
        <dbReference type="EMBL" id="QHS84165.1"/>
    </source>
</evidence>
<organism evidence="2">
    <name type="scientific">viral metagenome</name>
    <dbReference type="NCBI Taxonomy" id="1070528"/>
    <lineage>
        <taxon>unclassified sequences</taxon>
        <taxon>metagenomes</taxon>
        <taxon>organismal metagenomes</taxon>
    </lineage>
</organism>
<reference evidence="2" key="1">
    <citation type="journal article" date="2020" name="Nature">
        <title>Giant virus diversity and host interactions through global metagenomics.</title>
        <authorList>
            <person name="Schulz F."/>
            <person name="Roux S."/>
            <person name="Paez-Espino D."/>
            <person name="Jungbluth S."/>
            <person name="Walsh D.A."/>
            <person name="Denef V.J."/>
            <person name="McMahon K.D."/>
            <person name="Konstantinidis K.T."/>
            <person name="Eloe-Fadrosh E.A."/>
            <person name="Kyrpides N.C."/>
            <person name="Woyke T."/>
        </authorList>
    </citation>
    <scope>NUCLEOTIDE SEQUENCE</scope>
    <source>
        <strain evidence="2">GVMAG-S-ERX555965-48</strain>
    </source>
</reference>
<dbReference type="EMBL" id="MN738773">
    <property type="protein sequence ID" value="QHS84165.1"/>
    <property type="molecule type" value="Genomic_DNA"/>
</dbReference>
<dbReference type="PANTHER" id="PTHR23355:SF9">
    <property type="entry name" value="DIS3-LIKE EXONUCLEASE 2"/>
    <property type="match status" value="1"/>
</dbReference>
<dbReference type="InterPro" id="IPR001900">
    <property type="entry name" value="RNase_II/R"/>
</dbReference>
<dbReference type="GO" id="GO:0000175">
    <property type="term" value="F:3'-5'-RNA exonuclease activity"/>
    <property type="evidence" value="ECO:0007669"/>
    <property type="project" value="TreeGrafter"/>
</dbReference>
<dbReference type="PANTHER" id="PTHR23355">
    <property type="entry name" value="RIBONUCLEASE"/>
    <property type="match status" value="1"/>
</dbReference>
<dbReference type="GO" id="GO:0000932">
    <property type="term" value="C:P-body"/>
    <property type="evidence" value="ECO:0007669"/>
    <property type="project" value="TreeGrafter"/>
</dbReference>
<feature type="domain" description="RNB" evidence="1">
    <location>
        <begin position="45"/>
        <end position="339"/>
    </location>
</feature>
<dbReference type="GO" id="GO:0003723">
    <property type="term" value="F:RNA binding"/>
    <property type="evidence" value="ECO:0007669"/>
    <property type="project" value="InterPro"/>
</dbReference>
<dbReference type="InterPro" id="IPR050180">
    <property type="entry name" value="RNR_Ribonuclease"/>
</dbReference>
<dbReference type="AlphaFoldDB" id="A0A6C0AY62"/>
<accession>A0A6C0AY62</accession>
<protein>
    <recommendedName>
        <fullName evidence="1">RNB domain-containing protein</fullName>
    </recommendedName>
</protein>